<evidence type="ECO:0000256" key="1">
    <source>
        <dbReference type="ARBA" id="ARBA00001957"/>
    </source>
</evidence>
<dbReference type="InterPro" id="IPR020845">
    <property type="entry name" value="AMP-binding_CS"/>
</dbReference>
<dbReference type="InterPro" id="IPR000873">
    <property type="entry name" value="AMP-dep_synth/lig_dom"/>
</dbReference>
<dbReference type="SUPFAM" id="SSF56801">
    <property type="entry name" value="Acetyl-CoA synthetase-like"/>
    <property type="match status" value="2"/>
</dbReference>
<dbReference type="InterPro" id="IPR001242">
    <property type="entry name" value="Condensation_dom"/>
</dbReference>
<evidence type="ECO:0000256" key="3">
    <source>
        <dbReference type="ARBA" id="ARBA00022553"/>
    </source>
</evidence>
<gene>
    <name evidence="6" type="ORF">A4D02_34750</name>
</gene>
<dbReference type="CDD" id="cd19534">
    <property type="entry name" value="E_NRPS"/>
    <property type="match status" value="1"/>
</dbReference>
<dbReference type="InterPro" id="IPR010060">
    <property type="entry name" value="NRPS_synth"/>
</dbReference>
<dbReference type="RefSeq" id="WP_014218588.1">
    <property type="nucleotide sequence ID" value="NZ_LWBO01000024.1"/>
</dbReference>
<evidence type="ECO:0000313" key="6">
    <source>
        <dbReference type="EMBL" id="OQP44386.1"/>
    </source>
</evidence>
<dbReference type="Pfam" id="PF00501">
    <property type="entry name" value="AMP-binding"/>
    <property type="match status" value="2"/>
</dbReference>
<dbReference type="Gene3D" id="3.30.559.30">
    <property type="entry name" value="Nonribosomal peptide synthetase, condensation domain"/>
    <property type="match status" value="3"/>
</dbReference>
<dbReference type="Pfam" id="PF00550">
    <property type="entry name" value="PP-binding"/>
    <property type="match status" value="2"/>
</dbReference>
<dbReference type="CDD" id="cd19531">
    <property type="entry name" value="LCL_NRPS-like"/>
    <property type="match status" value="2"/>
</dbReference>
<dbReference type="CDD" id="cd05930">
    <property type="entry name" value="A_NRPS"/>
    <property type="match status" value="2"/>
</dbReference>
<dbReference type="InterPro" id="IPR044894">
    <property type="entry name" value="TubC_N_sf"/>
</dbReference>
<dbReference type="InterPro" id="IPR045851">
    <property type="entry name" value="AMP-bd_C_sf"/>
</dbReference>
<dbReference type="InterPro" id="IPR010071">
    <property type="entry name" value="AA_adenyl_dom"/>
</dbReference>
<dbReference type="SUPFAM" id="SSF52777">
    <property type="entry name" value="CoA-dependent acyltransferases"/>
    <property type="match status" value="6"/>
</dbReference>
<dbReference type="PROSITE" id="PS00012">
    <property type="entry name" value="PHOSPHOPANTETHEINE"/>
    <property type="match status" value="1"/>
</dbReference>
<dbReference type="NCBIfam" id="TIGR01733">
    <property type="entry name" value="AA-adenyl-dom"/>
    <property type="match status" value="2"/>
</dbReference>
<keyword evidence="3" id="KW-0597">Phosphoprotein</keyword>
<feature type="domain" description="Carrier" evidence="5">
    <location>
        <begin position="2091"/>
        <end position="2165"/>
    </location>
</feature>
<dbReference type="Proteomes" id="UP000192277">
    <property type="component" value="Unassembled WGS sequence"/>
</dbReference>
<dbReference type="Pfam" id="PF13193">
    <property type="entry name" value="AMP-binding_C"/>
    <property type="match status" value="2"/>
</dbReference>
<evidence type="ECO:0000256" key="2">
    <source>
        <dbReference type="ARBA" id="ARBA00022450"/>
    </source>
</evidence>
<accession>A0ABX3NU04</accession>
<evidence type="ECO:0000256" key="4">
    <source>
        <dbReference type="ARBA" id="ARBA00022737"/>
    </source>
</evidence>
<dbReference type="Gene3D" id="1.10.1200.10">
    <property type="entry name" value="ACP-like"/>
    <property type="match status" value="2"/>
</dbReference>
<sequence length="2632" mass="293864">MKNVKEIIKSLRASDIRLSLNNNELVIEAGSADVSEELLAAIQVNKEALLTYLRKNSNGRPVHSIKPVEKQDSYPLSSSQRRLWILNQLTPGSIEYNIPGAWLFEGQLNEEAFAAAFKEIVNRHESLRTVFKDNGSGEARQFICDVNEPGFAILNRKDLRNNYKRTIAAIVQEDLRLSFDLSTGPLVKGYLYQLEDNKWVFAYVLHHIITDGWSMGILIHELLSVYNALSTASSIPLSPLHLQYRDYAVWQQEQLQHESMIPHKQYWLKQMEELPVLQLPADRERPAVKTNEGGIVSKKIEKELAQGIRQLAQEQRATLFMGLMTVVNILLHRYSAQDDIVVGTPIAGRTQAELEGQIGLFLNTLPIRARFKGENDFKTVLQIIRTTILEAQTHQAYPLDELLNALPVKRETGRSAFFDVLVDFHENSPSKNAPSLPNLQISGYEAGEHTVSKFDLTFMFAASGEDLNLSIEYNKDLYEKETIERLHTHFSMLLTSIIAAPEGPVNKHSYIPSDEMARLLKTGAEAPAFTSVLSLFQKQVAGGPGKTALIFGDTSLTFSELDELSTRLAHYLKEECSLKSNNLVGILLDRSENLIIAMLGVLKAGAAYVPVDTAYPPARQEQIIRDAGMKVMITQTAYAFDLSYYEGTVFAMDVQLNMLQQPPVPLATNTSPEDTAYVIFTSGSTGKPKGCSISHGNLSNYIQWCCQYYFTNAAHGNFGLYTSLSFDLTVTGIFCTLVRGNTLYIYAQEAELSEIFQHSFAADSGINCIKLTPSHINYLQNLELGSTTMVSAIVGGEELLPKHVDILKKINPAIRIFNEYGPTEATVGCMIEEVDPNSSITIGKPIDGAAIYILDEQLGVCGTGIPGEICVGGAGVCKGYLGQSEMTAEKFVQNPYKNGDRLYRTGDTGRRLNDGRIVYTGRKDDQVKIRGYRVELGDVEAALTGCPGVTAAAVIARPDKEGLLELIAYVAGKHELTADAVRHYINKVLPAYIVPSHVELLSEMPLTAHGKVDRKALPEPAIRNLEMNTRTDGALTSTEERLITLWSDVLSMDRERITARSDFFERGGHSLRIARLATMIYKEFEVKIELRTLFTVSILEEQAKLIAESKKMAFDEILPVENRHNYDLSSSQRRLWILSKLTGGNAAYTIPGAYVFDGEVNYDILNQSFRALIRRHESLRTIFKEEENGVPKQFVLSPDEAAFNINYTDLIQEKDPENRVKDLLQQSFTTTFDLSTGPLISVNLYRVAKNKWIFTYVIHHIISDDLSTGILIKELMTIYNAFLKGAADPLPPLRIQYKDYAAWQQQQLKNDQATLHKNYWKLCFEGELPVLALPGDNPRPPVKTYTGGIVRKWLSPSIGKAIKSLTLQQDATLFMGLLAAVNALLYRYTGQEDIVLGSSIASRQHPDLENQIGFYVNTLALRTRFNGENSFEDLLENVKQVTLGAYEHQSYPFDELVEQLNLQRDISRHPLFEVMVVLQRNGSGSSATGGGMGDFNVSRYDGYQYVTSKFDMTFFFTESGGNNLHVSLIYNNTIYKESTADRMLQHFEQLLNAIVEKPATPVCTLNLLSATESEQLLTGFTTSAVDYPKQRTVVGLFREQARKTPENIALIFGSAQLTYCELDERSDRIAAYLRANYHIDVNSRVGMMLDRSEKMIVALLAILKAGAAYVPVDPDYPVARKKFMLADSEANILITESQYLLDLDYYTGNVFAIDIQADETVGFDLDPQQLHRPDSVAYVIYTSGSTGQPKGVMISHRSLVDYVYGFTERTNVKDCATFGLMSTLAADLGNTVIYSSLLLGGCLHIFSASAVMSPEIMAATALDCIKIVPSHWKALQEENRSFIPCKTLVFGGEPLTHDVLDKLKQSGAACEVYNHYGPTETTIGKLLNRISLDECNEKIALGTPFGNTRVYIVDAHGELAAMGIPGEICISGDGLALGYLNRPELTNEKFIEAPFKKGEQIYKTGDLGRWLANGKIEFIGRKDGQIKIRGFRVEIGEIENALLTHPAVKSVAVVDRLYDKSKVLIAYVSGHHLPGVAELQSYLGNILPSYMVPGHFIFLSQLPLTANGKIDRKSLPDPEEWQFAKDQSYIGARNGIEAALIKAFELVLKKNNVGINDSFFALGGDSIKAIQIIAQLKKMGYGLSIQDILLIPVIEQLAGFVKLSVRSINQETVTGLVPLSPIQNEFLESTIENKAHYNQSVLLVSKHRLHEEALKAVFDKIIQHHDALRMVFIQTAEGWKQENKGEAPGCAFKIVEWENETEFAAHCDRMHASFDLENGPLFKICLFRAADGDRLLLVAHHLIIDGVSWRVILEDVSTLYDQYVAGEAFSLPEKSNSFKDWMEKQLDYAHSNNWQEEESYWNIADAVKLQPLAKDFSEGSNLSKDTVVSTVQLSEEQTDRLLTKSYKAYKTDINDVLLTALSISIHDMFNIDKVVVRLEGHGREYIGEEMDISRTIGWFTTHYPVVLDVKDGNTLRQLLEVKEYLHRVPGKGIGYGILKYLAGKKYTISPEISFNYLGGFGSGGSSDKAGNGAAPLFKLSGNYKGREIQEDSVRDMLLNVNCIVVDGKMRLSIAYSQHQFKQSTIDAVLASFRLHLENLIEILSKEDKTHFTPVDFTYKGLKLDQLEELDKL</sequence>
<dbReference type="InterPro" id="IPR009081">
    <property type="entry name" value="PP-bd_ACP"/>
</dbReference>
<dbReference type="NCBIfam" id="NF003417">
    <property type="entry name" value="PRK04813.1"/>
    <property type="match status" value="2"/>
</dbReference>
<comment type="cofactor">
    <cofactor evidence="1">
        <name>pantetheine 4'-phosphate</name>
        <dbReference type="ChEBI" id="CHEBI:47942"/>
    </cofactor>
</comment>
<dbReference type="Gene3D" id="3.30.559.10">
    <property type="entry name" value="Chloramphenicol acetyltransferase-like domain"/>
    <property type="match status" value="3"/>
</dbReference>
<name>A0ABX3NU04_9BACT</name>
<dbReference type="EMBL" id="LWBO01000024">
    <property type="protein sequence ID" value="OQP44386.1"/>
    <property type="molecule type" value="Genomic_DNA"/>
</dbReference>
<protein>
    <recommendedName>
        <fullName evidence="5">Carrier domain-containing protein</fullName>
    </recommendedName>
</protein>
<dbReference type="InterPro" id="IPR036736">
    <property type="entry name" value="ACP-like_sf"/>
</dbReference>
<dbReference type="InterPro" id="IPR006162">
    <property type="entry name" value="Ppantetheine_attach_site"/>
</dbReference>
<dbReference type="Pfam" id="PF18563">
    <property type="entry name" value="TubC_N"/>
    <property type="match status" value="1"/>
</dbReference>
<dbReference type="Pfam" id="PF00668">
    <property type="entry name" value="Condensation"/>
    <property type="match status" value="3"/>
</dbReference>
<dbReference type="InterPro" id="IPR041464">
    <property type="entry name" value="TubC_N"/>
</dbReference>
<dbReference type="PANTHER" id="PTHR45527:SF1">
    <property type="entry name" value="FATTY ACID SYNTHASE"/>
    <property type="match status" value="1"/>
</dbReference>
<dbReference type="Gene3D" id="3.30.300.30">
    <property type="match status" value="2"/>
</dbReference>
<dbReference type="InterPro" id="IPR025110">
    <property type="entry name" value="AMP-bd_C"/>
</dbReference>
<dbReference type="NCBIfam" id="TIGR01720">
    <property type="entry name" value="NRPS-para261"/>
    <property type="match status" value="1"/>
</dbReference>
<evidence type="ECO:0000313" key="7">
    <source>
        <dbReference type="Proteomes" id="UP000192277"/>
    </source>
</evidence>
<feature type="domain" description="Carrier" evidence="5">
    <location>
        <begin position="1033"/>
        <end position="1110"/>
    </location>
</feature>
<keyword evidence="2" id="KW-0596">Phosphopantetheine</keyword>
<dbReference type="Gene3D" id="3.40.50.980">
    <property type="match status" value="4"/>
</dbReference>
<dbReference type="PROSITE" id="PS50075">
    <property type="entry name" value="CARRIER"/>
    <property type="match status" value="2"/>
</dbReference>
<dbReference type="InterPro" id="IPR023213">
    <property type="entry name" value="CAT-like_dom_sf"/>
</dbReference>
<dbReference type="PROSITE" id="PS00455">
    <property type="entry name" value="AMP_BINDING"/>
    <property type="match status" value="2"/>
</dbReference>
<reference evidence="6 7" key="1">
    <citation type="submission" date="2016-04" db="EMBL/GenBank/DDBJ databases">
        <authorList>
            <person name="Chen L."/>
            <person name="Zhuang W."/>
            <person name="Wang G."/>
        </authorList>
    </citation>
    <scope>NUCLEOTIDE SEQUENCE [LARGE SCALE GENOMIC DNA]</scope>
    <source>
        <strain evidence="7">GR20</strain>
    </source>
</reference>
<evidence type="ECO:0000259" key="5">
    <source>
        <dbReference type="PROSITE" id="PS50075"/>
    </source>
</evidence>
<keyword evidence="7" id="KW-1185">Reference proteome</keyword>
<dbReference type="Gene3D" id="2.30.38.10">
    <property type="entry name" value="Luciferase, Domain 3"/>
    <property type="match status" value="2"/>
</dbReference>
<dbReference type="SUPFAM" id="SSF47336">
    <property type="entry name" value="ACP-like"/>
    <property type="match status" value="2"/>
</dbReference>
<comment type="caution">
    <text evidence="6">The sequence shown here is derived from an EMBL/GenBank/DDBJ whole genome shotgun (WGS) entry which is preliminary data.</text>
</comment>
<proteinExistence type="predicted"/>
<dbReference type="Gene3D" id="1.10.10.1830">
    <property type="entry name" value="Non-ribosomal peptide synthase, adenylation domain"/>
    <property type="match status" value="1"/>
</dbReference>
<dbReference type="PANTHER" id="PTHR45527">
    <property type="entry name" value="NONRIBOSOMAL PEPTIDE SYNTHETASE"/>
    <property type="match status" value="1"/>
</dbReference>
<keyword evidence="4" id="KW-0677">Repeat</keyword>
<organism evidence="6 7">
    <name type="scientific">Niastella koreensis</name>
    <dbReference type="NCBI Taxonomy" id="354356"/>
    <lineage>
        <taxon>Bacteria</taxon>
        <taxon>Pseudomonadati</taxon>
        <taxon>Bacteroidota</taxon>
        <taxon>Chitinophagia</taxon>
        <taxon>Chitinophagales</taxon>
        <taxon>Chitinophagaceae</taxon>
        <taxon>Niastella</taxon>
    </lineage>
</organism>